<reference evidence="2 3" key="1">
    <citation type="journal article" date="2018" name="Nat. Biotechnol.">
        <title>A standardized bacterial taxonomy based on genome phylogeny substantially revises the tree of life.</title>
        <authorList>
            <person name="Parks D.H."/>
            <person name="Chuvochina M."/>
            <person name="Waite D.W."/>
            <person name="Rinke C."/>
            <person name="Skarshewski A."/>
            <person name="Chaumeil P.A."/>
            <person name="Hugenholtz P."/>
        </authorList>
    </citation>
    <scope>NUCLEOTIDE SEQUENCE [LARGE SCALE GENOMIC DNA]</scope>
    <source>
        <strain evidence="2">UBA9359</strain>
    </source>
</reference>
<evidence type="ECO:0000313" key="2">
    <source>
        <dbReference type="EMBL" id="HCV81532.1"/>
    </source>
</evidence>
<protein>
    <submittedName>
        <fullName evidence="2">Glycosyl transferase family 1</fullName>
    </submittedName>
</protein>
<dbReference type="Proteomes" id="UP000264330">
    <property type="component" value="Unassembled WGS sequence"/>
</dbReference>
<dbReference type="Gene3D" id="3.40.50.2000">
    <property type="entry name" value="Glycogen Phosphorylase B"/>
    <property type="match status" value="2"/>
</dbReference>
<dbReference type="InterPro" id="IPR001296">
    <property type="entry name" value="Glyco_trans_1"/>
</dbReference>
<evidence type="ECO:0000259" key="1">
    <source>
        <dbReference type="Pfam" id="PF00534"/>
    </source>
</evidence>
<comment type="caution">
    <text evidence="2">The sequence shown here is derived from an EMBL/GenBank/DDBJ whole genome shotgun (WGS) entry which is preliminary data.</text>
</comment>
<feature type="domain" description="Glycosyl transferase family 1" evidence="1">
    <location>
        <begin position="136"/>
        <end position="291"/>
    </location>
</feature>
<keyword evidence="2" id="KW-0808">Transferase</keyword>
<sequence>MLRKEGFKVKTASAKNNKLVRLTEMLWLIFKYHTNTDIVLIDTYGATNFYYAYLVGRLCQLYQIPYVPILHGGNLPERLDKDPKLSKSLFKNAYVNVAPSNFLKNEFESRNFKGVKLIPNSINLKDYPFKKRTVFQPKLLWVRRFQRRYNPKMALKVLELLSIEYKEAELCMVGPEKDGSMQECKRMAHKKKLKVKFTGKLKRKEWAALSSEYDFFVNSTTIDNTPISVIESMSLGLPIISTNVGGMPILIEHEKDGILVNSEDDHRMFLEIKKIVENPEIGEQLAWNARNKAESFGWEKVRKAWLEVINNVG</sequence>
<dbReference type="EMBL" id="DPMF01000253">
    <property type="protein sequence ID" value="HCV81532.1"/>
    <property type="molecule type" value="Genomic_DNA"/>
</dbReference>
<dbReference type="Pfam" id="PF00534">
    <property type="entry name" value="Glycos_transf_1"/>
    <property type="match status" value="1"/>
</dbReference>
<organism evidence="2 3">
    <name type="scientific">Zunongwangia profunda</name>
    <dbReference type="NCBI Taxonomy" id="398743"/>
    <lineage>
        <taxon>Bacteria</taxon>
        <taxon>Pseudomonadati</taxon>
        <taxon>Bacteroidota</taxon>
        <taxon>Flavobacteriia</taxon>
        <taxon>Flavobacteriales</taxon>
        <taxon>Flavobacteriaceae</taxon>
        <taxon>Zunongwangia</taxon>
    </lineage>
</organism>
<dbReference type="AlphaFoldDB" id="A0A3D5J221"/>
<dbReference type="CDD" id="cd03801">
    <property type="entry name" value="GT4_PimA-like"/>
    <property type="match status" value="1"/>
</dbReference>
<dbReference type="InterPro" id="IPR050194">
    <property type="entry name" value="Glycosyltransferase_grp1"/>
</dbReference>
<dbReference type="PANTHER" id="PTHR45947">
    <property type="entry name" value="SULFOQUINOVOSYL TRANSFERASE SQD2"/>
    <property type="match status" value="1"/>
</dbReference>
<gene>
    <name evidence="2" type="ORF">DGQ38_10845</name>
</gene>
<accession>A0A3D5J221</accession>
<dbReference type="PANTHER" id="PTHR45947:SF3">
    <property type="entry name" value="SULFOQUINOVOSYL TRANSFERASE SQD2"/>
    <property type="match status" value="1"/>
</dbReference>
<name>A0A3D5J221_9FLAO</name>
<dbReference type="GO" id="GO:0016757">
    <property type="term" value="F:glycosyltransferase activity"/>
    <property type="evidence" value="ECO:0007669"/>
    <property type="project" value="InterPro"/>
</dbReference>
<evidence type="ECO:0000313" key="3">
    <source>
        <dbReference type="Proteomes" id="UP000264330"/>
    </source>
</evidence>
<proteinExistence type="predicted"/>
<dbReference type="SUPFAM" id="SSF53756">
    <property type="entry name" value="UDP-Glycosyltransferase/glycogen phosphorylase"/>
    <property type="match status" value="1"/>
</dbReference>